<protein>
    <recommendedName>
        <fullName evidence="3">2-phosphosulfolactate phosphatase</fullName>
        <ecNumber evidence="3">3.1.3.71</ecNumber>
    </recommendedName>
</protein>
<evidence type="ECO:0000256" key="1">
    <source>
        <dbReference type="ARBA" id="ARBA00001946"/>
    </source>
</evidence>
<dbReference type="EC" id="3.1.3.71" evidence="3"/>
<dbReference type="InterPro" id="IPR036702">
    <property type="entry name" value="ComB-like_sf"/>
</dbReference>
<keyword evidence="4 7" id="KW-0378">Hydrolase</keyword>
<sequence length="240" mass="26392">MNSIEICFTPALYGHILTEPPFTVAIVDILRATTSICAAFDNQVKEIIPVATTEEALEYKNKGYLIAAERNGIKLDFADFGNSPDNFTKDHVRGRSIVYSTTNGTQTIKRITNGSPVVIASFINLKAAANYIASKNQNLVIVCAGWKNKFNLEDSVFAGALTAELLEMGMTMNCDSAQAAVDLWSIARHDPVAYIQKAMHRERLKKLNLDSILGYCFTPDQTSVVPVFDGHRIINAVSNE</sequence>
<dbReference type="PANTHER" id="PTHR37311">
    <property type="entry name" value="2-PHOSPHOSULFOLACTATE PHOSPHATASE-RELATED"/>
    <property type="match status" value="1"/>
</dbReference>
<comment type="catalytic activity">
    <reaction evidence="6">
        <text>(2R)-O-phospho-3-sulfolactate + H2O = (2R)-3-sulfolactate + phosphate</text>
        <dbReference type="Rhea" id="RHEA:23416"/>
        <dbReference type="ChEBI" id="CHEBI:15377"/>
        <dbReference type="ChEBI" id="CHEBI:15597"/>
        <dbReference type="ChEBI" id="CHEBI:43474"/>
        <dbReference type="ChEBI" id="CHEBI:58738"/>
        <dbReference type="EC" id="3.1.3.71"/>
    </reaction>
</comment>
<dbReference type="InterPro" id="IPR005238">
    <property type="entry name" value="ComB-like"/>
</dbReference>
<evidence type="ECO:0000256" key="3">
    <source>
        <dbReference type="ARBA" id="ARBA00012953"/>
    </source>
</evidence>
<dbReference type="PANTHER" id="PTHR37311:SF1">
    <property type="entry name" value="2-PHOSPHOSULFOLACTATE PHOSPHATASE-RELATED"/>
    <property type="match status" value="1"/>
</dbReference>
<dbReference type="Pfam" id="PF04029">
    <property type="entry name" value="2-ph_phosp"/>
    <property type="match status" value="1"/>
</dbReference>
<organism evidence="7">
    <name type="scientific">bioreactor metagenome</name>
    <dbReference type="NCBI Taxonomy" id="1076179"/>
    <lineage>
        <taxon>unclassified sequences</taxon>
        <taxon>metagenomes</taxon>
        <taxon>ecological metagenomes</taxon>
    </lineage>
</organism>
<keyword evidence="5" id="KW-0460">Magnesium</keyword>
<dbReference type="GO" id="GO:0000287">
    <property type="term" value="F:magnesium ion binding"/>
    <property type="evidence" value="ECO:0007669"/>
    <property type="project" value="InterPro"/>
</dbReference>
<dbReference type="Gene3D" id="3.90.1560.10">
    <property type="entry name" value="ComB-like"/>
    <property type="match status" value="1"/>
</dbReference>
<accession>A0A644WEX7</accession>
<evidence type="ECO:0000256" key="6">
    <source>
        <dbReference type="ARBA" id="ARBA00033711"/>
    </source>
</evidence>
<comment type="caution">
    <text evidence="7">The sequence shown here is derived from an EMBL/GenBank/DDBJ whole genome shotgun (WGS) entry which is preliminary data.</text>
</comment>
<reference evidence="7" key="1">
    <citation type="submission" date="2019-08" db="EMBL/GenBank/DDBJ databases">
        <authorList>
            <person name="Kucharzyk K."/>
            <person name="Murdoch R.W."/>
            <person name="Higgins S."/>
            <person name="Loffler F."/>
        </authorList>
    </citation>
    <scope>NUCLEOTIDE SEQUENCE</scope>
</reference>
<name>A0A644WEX7_9ZZZZ</name>
<comment type="similarity">
    <text evidence="2">Belongs to the ComB family.</text>
</comment>
<proteinExistence type="inferred from homology"/>
<gene>
    <name evidence="7" type="primary">comB_7</name>
    <name evidence="7" type="ORF">SDC9_48293</name>
</gene>
<dbReference type="AlphaFoldDB" id="A0A644WEX7"/>
<dbReference type="SUPFAM" id="SSF142823">
    <property type="entry name" value="ComB-like"/>
    <property type="match status" value="1"/>
</dbReference>
<dbReference type="GO" id="GO:0050532">
    <property type="term" value="F:2-phosphosulfolactate phosphatase activity"/>
    <property type="evidence" value="ECO:0007669"/>
    <property type="project" value="UniProtKB-EC"/>
</dbReference>
<dbReference type="GO" id="GO:0050545">
    <property type="term" value="F:sulfopyruvate decarboxylase activity"/>
    <property type="evidence" value="ECO:0007669"/>
    <property type="project" value="TreeGrafter"/>
</dbReference>
<evidence type="ECO:0000313" key="7">
    <source>
        <dbReference type="EMBL" id="MPM02048.1"/>
    </source>
</evidence>
<comment type="cofactor">
    <cofactor evidence="1">
        <name>Mg(2+)</name>
        <dbReference type="ChEBI" id="CHEBI:18420"/>
    </cofactor>
</comment>
<dbReference type="EMBL" id="VSSQ01000841">
    <property type="protein sequence ID" value="MPM02048.1"/>
    <property type="molecule type" value="Genomic_DNA"/>
</dbReference>
<evidence type="ECO:0000256" key="5">
    <source>
        <dbReference type="ARBA" id="ARBA00022842"/>
    </source>
</evidence>
<evidence type="ECO:0000256" key="2">
    <source>
        <dbReference type="ARBA" id="ARBA00009997"/>
    </source>
</evidence>
<evidence type="ECO:0000256" key="4">
    <source>
        <dbReference type="ARBA" id="ARBA00022801"/>
    </source>
</evidence>